<keyword evidence="3 6" id="KW-0201">Cytochrome c-type biogenesis</keyword>
<keyword evidence="9" id="KW-0934">Plastid</keyword>
<gene>
    <name evidence="6 9" type="primary">ccs1</name>
</gene>
<feature type="transmembrane region" description="Helical" evidence="7">
    <location>
        <begin position="20"/>
        <end position="40"/>
    </location>
</feature>
<sequence length="445" mass="51618">MIKINTKTVFWKLLKSLANLKLALLILFTISCFCIIGSVIEQDQNKIYYITNYGLYGYIIIFCGLDHLFKNWWFIAILSILVANLTSCSLVTQLPSLKNARRWKFIHSGKNSNRISFKSRSSCNSNYISTNIVYSLLRLNFLVFRRGSSIYSYKGLYGRIAPIFVHVSIILILFGSVYGLLFSFVLQEMVPVGEMFHFKNIVYSGYYSNVNTELYAHLDNFYIDYSDKNLINQFFSNLSVYLRNKRLISYSWLSVNHPLCIKKITFYQTDWEMTGLRIKLGDQYFLQKKLAKQIKNNNLAWATDFYIASHKKVLILSTKLNNKVLILNPDASILQEVSLGQRFYLNSVPISIEKVIPSTGLQVKFDPGVPLVYLGFFSMIVSTFVSYLSYSQVWIYIAVDSLEFAGSTNRSVLFFEQDVVFIDKLYVYYLYYLPSHICLLDKTLR</sequence>
<keyword evidence="6" id="KW-0793">Thylakoid</keyword>
<feature type="transmembrane region" description="Helical" evidence="7">
    <location>
        <begin position="72"/>
        <end position="94"/>
    </location>
</feature>
<proteinExistence type="inferred from homology"/>
<keyword evidence="9" id="KW-0150">Chloroplast</keyword>
<evidence type="ECO:0000313" key="9">
    <source>
        <dbReference type="EMBL" id="ARW64904.1"/>
    </source>
</evidence>
<feature type="transmembrane region" description="Helical" evidence="7">
    <location>
        <begin position="46"/>
        <end position="65"/>
    </location>
</feature>
<dbReference type="GO" id="GO:0009535">
    <property type="term" value="C:chloroplast thylakoid membrane"/>
    <property type="evidence" value="ECO:0007669"/>
    <property type="project" value="UniProtKB-SubCell"/>
</dbReference>
<comment type="function">
    <text evidence="6">Required during biogenesis of c-type cytochromes (cytochrome c6 and cytochrome f) at the step of heme attachment.</text>
</comment>
<feature type="transmembrane region" description="Helical" evidence="7">
    <location>
        <begin position="127"/>
        <end position="144"/>
    </location>
</feature>
<feature type="transmembrane region" description="Helical" evidence="7">
    <location>
        <begin position="371"/>
        <end position="390"/>
    </location>
</feature>
<evidence type="ECO:0000256" key="5">
    <source>
        <dbReference type="ARBA" id="ARBA00023136"/>
    </source>
</evidence>
<feature type="domain" description="ResB-like" evidence="8">
    <location>
        <begin position="352"/>
        <end position="417"/>
    </location>
</feature>
<evidence type="ECO:0000256" key="2">
    <source>
        <dbReference type="ARBA" id="ARBA00022692"/>
    </source>
</evidence>
<comment type="subunit">
    <text evidence="6">May interact with CcsA.</text>
</comment>
<protein>
    <recommendedName>
        <fullName evidence="6">Cytochrome c biogenesis protein Ccs1</fullName>
    </recommendedName>
</protein>
<evidence type="ECO:0000256" key="3">
    <source>
        <dbReference type="ARBA" id="ARBA00022748"/>
    </source>
</evidence>
<dbReference type="PANTHER" id="PTHR31566:SF0">
    <property type="entry name" value="CYTOCHROME C BIOGENESIS PROTEIN CCS1, CHLOROPLASTIC"/>
    <property type="match status" value="1"/>
</dbReference>
<dbReference type="AlphaFoldDB" id="A0A1Z1MGL9"/>
<evidence type="ECO:0000256" key="4">
    <source>
        <dbReference type="ARBA" id="ARBA00022989"/>
    </source>
</evidence>
<name>A0A1Z1MGL9_9FLOR</name>
<reference evidence="9" key="1">
    <citation type="journal article" date="2017" name="J. Phycol.">
        <title>Analysis of chloroplast genomes and a supermatrix inform reclassification of the Rhodomelaceae (Rhodophyta).</title>
        <authorList>
            <person name="Diaz-Tapia P."/>
            <person name="Maggs C.A."/>
            <person name="West J.A."/>
            <person name="Verbruggen H."/>
        </authorList>
    </citation>
    <scope>NUCLEOTIDE SEQUENCE</scope>
    <source>
        <strain evidence="9">PD0001</strain>
    </source>
</reference>
<dbReference type="GO" id="GO:0017004">
    <property type="term" value="P:cytochrome complex assembly"/>
    <property type="evidence" value="ECO:0007669"/>
    <property type="project" value="UniProtKB-UniRule"/>
</dbReference>
<comment type="similarity">
    <text evidence="6">Belongs to the Ccs1/CcsB family.</text>
</comment>
<geneLocation type="chloroplast" evidence="9"/>
<evidence type="ECO:0000256" key="7">
    <source>
        <dbReference type="SAM" id="Phobius"/>
    </source>
</evidence>
<dbReference type="InterPro" id="IPR023494">
    <property type="entry name" value="Cyt_c_bgen_Ccs1/CcsB/ResB"/>
</dbReference>
<keyword evidence="4 6" id="KW-1133">Transmembrane helix</keyword>
<dbReference type="InterPro" id="IPR007816">
    <property type="entry name" value="ResB-like_domain"/>
</dbReference>
<feature type="transmembrane region" description="Helical" evidence="7">
    <location>
        <begin position="156"/>
        <end position="186"/>
    </location>
</feature>
<dbReference type="PANTHER" id="PTHR31566">
    <property type="entry name" value="CYTOCHROME C BIOGENESIS PROTEIN CCS1, CHLOROPLASTIC"/>
    <property type="match status" value="1"/>
</dbReference>
<dbReference type="HAMAP" id="MF_01392">
    <property type="entry name" value="CytC_Ccs1"/>
    <property type="match status" value="1"/>
</dbReference>
<dbReference type="PROSITE" id="PS51257">
    <property type="entry name" value="PROKAR_LIPOPROTEIN"/>
    <property type="match status" value="1"/>
</dbReference>
<evidence type="ECO:0000256" key="1">
    <source>
        <dbReference type="ARBA" id="ARBA00004141"/>
    </source>
</evidence>
<evidence type="ECO:0000259" key="8">
    <source>
        <dbReference type="Pfam" id="PF05140"/>
    </source>
</evidence>
<accession>A0A1Z1MGL9</accession>
<evidence type="ECO:0000256" key="6">
    <source>
        <dbReference type="HAMAP-Rule" id="MF_01392"/>
    </source>
</evidence>
<feature type="domain" description="ResB-like" evidence="8">
    <location>
        <begin position="20"/>
        <end position="283"/>
    </location>
</feature>
<organism evidence="9">
    <name type="scientific">Polysiphonia sertularioides</name>
    <dbReference type="NCBI Taxonomy" id="945028"/>
    <lineage>
        <taxon>Eukaryota</taxon>
        <taxon>Rhodophyta</taxon>
        <taxon>Florideophyceae</taxon>
        <taxon>Rhodymeniophycidae</taxon>
        <taxon>Ceramiales</taxon>
        <taxon>Rhodomelaceae</taxon>
        <taxon>Polysiphonioideae</taxon>
        <taxon>Polysiphonia</taxon>
    </lineage>
</organism>
<keyword evidence="5 6" id="KW-0472">Membrane</keyword>
<dbReference type="Pfam" id="PF05140">
    <property type="entry name" value="ResB"/>
    <property type="match status" value="2"/>
</dbReference>
<comment type="subcellular location">
    <subcellularLocation>
        <location evidence="1">Membrane</location>
        <topology evidence="1">Multi-pass membrane protein</topology>
    </subcellularLocation>
    <subcellularLocation>
        <location evidence="6">Plastid</location>
        <location evidence="6">Chloroplast thylakoid membrane</location>
        <topology evidence="6">Multi-pass membrane protein</topology>
    </subcellularLocation>
</comment>
<keyword evidence="2 6" id="KW-0812">Transmembrane</keyword>
<dbReference type="EMBL" id="MF101435">
    <property type="protein sequence ID" value="ARW64904.1"/>
    <property type="molecule type" value="Genomic_DNA"/>
</dbReference>